<accession>A0A812JEX0</accession>
<comment type="caution">
    <text evidence="2">The sequence shown here is derived from an EMBL/GenBank/DDBJ whole genome shotgun (WGS) entry which is preliminary data.</text>
</comment>
<dbReference type="Proteomes" id="UP000604046">
    <property type="component" value="Unassembled WGS sequence"/>
</dbReference>
<dbReference type="OrthoDB" id="424335at2759"/>
<feature type="region of interest" description="Disordered" evidence="1">
    <location>
        <begin position="516"/>
        <end position="561"/>
    </location>
</feature>
<dbReference type="AlphaFoldDB" id="A0A812JEX0"/>
<keyword evidence="3" id="KW-1185">Reference proteome</keyword>
<name>A0A812JEX0_9DINO</name>
<feature type="compositionally biased region" description="Low complexity" evidence="1">
    <location>
        <begin position="517"/>
        <end position="535"/>
    </location>
</feature>
<evidence type="ECO:0000256" key="1">
    <source>
        <dbReference type="SAM" id="MobiDB-lite"/>
    </source>
</evidence>
<dbReference type="EMBL" id="CAJNDS010000428">
    <property type="protein sequence ID" value="CAE7205111.1"/>
    <property type="molecule type" value="Genomic_DNA"/>
</dbReference>
<evidence type="ECO:0000313" key="2">
    <source>
        <dbReference type="EMBL" id="CAE7205111.1"/>
    </source>
</evidence>
<proteinExistence type="predicted"/>
<organism evidence="2 3">
    <name type="scientific">Symbiodinium natans</name>
    <dbReference type="NCBI Taxonomy" id="878477"/>
    <lineage>
        <taxon>Eukaryota</taxon>
        <taxon>Sar</taxon>
        <taxon>Alveolata</taxon>
        <taxon>Dinophyceae</taxon>
        <taxon>Suessiales</taxon>
        <taxon>Symbiodiniaceae</taxon>
        <taxon>Symbiodinium</taxon>
    </lineage>
</organism>
<protein>
    <submittedName>
        <fullName evidence="2">Nlrc3 protein</fullName>
    </submittedName>
</protein>
<sequence>MALPVATLLYMSCNLEDNAGDEGDEVSSLTTAAIQPSALTKLERNPIANFSDRSEEALKPRASNPIPTPHALPLSFSSERPHIHTQRRAPYLARGPGWLVFCAMPLRLAALSLLAAASASSCSKGLGEESSLLQRISLEGDEVKSEFQASEAQVQAAPLLVIHAGVHKTGTTATQFALKKCQTWAEHFGITSLVSKKEKAIANHNFLVHLSELAKSPVPRFKEAYDWHNEETFNETWAMLQKCEEAHHKGKPCKAVISSELFTEAALPVWKLFLQQLKGWNVRVFIMQRDYNSWLRALYGEYHRSYMLDTASNPMPLLEFITQGPGAFFSAESLLHRVKAAFQGLCGTKAGPLHCSVKGASYDHFLSQNRDQYEFLMLNLTMNLTGNEFNRVNQSLWKYCSKRSHSNPSAKNATVGVGIVRLLANDHIANGCTLPFKLTAFNGSILHLAQEGNMPTQCIDAKSLVKDDAERWFAVTEGTAPTTLESEPVCVLKERGMNAEAWKKLRYIAPPCRPSDLAQPQAGQQLHAGQQHSGQPWHAGKQWHAKQKDGKQQDGLSASSK</sequence>
<reference evidence="2" key="1">
    <citation type="submission" date="2021-02" db="EMBL/GenBank/DDBJ databases">
        <authorList>
            <person name="Dougan E. K."/>
            <person name="Rhodes N."/>
            <person name="Thang M."/>
            <person name="Chan C."/>
        </authorList>
    </citation>
    <scope>NUCLEOTIDE SEQUENCE</scope>
</reference>
<evidence type="ECO:0000313" key="3">
    <source>
        <dbReference type="Proteomes" id="UP000604046"/>
    </source>
</evidence>
<gene>
    <name evidence="2" type="primary">Nlrc3</name>
    <name evidence="2" type="ORF">SNAT2548_LOCUS6438</name>
</gene>